<feature type="compositionally biased region" description="Basic and acidic residues" evidence="13">
    <location>
        <begin position="128"/>
        <end position="140"/>
    </location>
</feature>
<keyword evidence="17" id="KW-1185">Reference proteome</keyword>
<dbReference type="InterPro" id="IPR001278">
    <property type="entry name" value="Arg-tRNA-ligase"/>
</dbReference>
<dbReference type="Pfam" id="PF03485">
    <property type="entry name" value="Arg_tRNA_synt_N"/>
    <property type="match status" value="1"/>
</dbReference>
<evidence type="ECO:0000256" key="11">
    <source>
        <dbReference type="HAMAP-Rule" id="MF_00123"/>
    </source>
</evidence>
<comment type="catalytic activity">
    <reaction evidence="10 11">
        <text>tRNA(Arg) + L-arginine + ATP = L-arginyl-tRNA(Arg) + AMP + diphosphate</text>
        <dbReference type="Rhea" id="RHEA:20301"/>
        <dbReference type="Rhea" id="RHEA-COMP:9658"/>
        <dbReference type="Rhea" id="RHEA-COMP:9673"/>
        <dbReference type="ChEBI" id="CHEBI:30616"/>
        <dbReference type="ChEBI" id="CHEBI:32682"/>
        <dbReference type="ChEBI" id="CHEBI:33019"/>
        <dbReference type="ChEBI" id="CHEBI:78442"/>
        <dbReference type="ChEBI" id="CHEBI:78513"/>
        <dbReference type="ChEBI" id="CHEBI:456215"/>
        <dbReference type="EC" id="6.1.1.19"/>
    </reaction>
</comment>
<keyword evidence="7 11" id="KW-0067">ATP-binding</keyword>
<keyword evidence="6 11" id="KW-0547">Nucleotide-binding</keyword>
<dbReference type="PROSITE" id="PS00178">
    <property type="entry name" value="AA_TRNA_LIGASE_I"/>
    <property type="match status" value="1"/>
</dbReference>
<dbReference type="OrthoDB" id="9803211at2"/>
<dbReference type="GO" id="GO:0006420">
    <property type="term" value="P:arginyl-tRNA aminoacylation"/>
    <property type="evidence" value="ECO:0007669"/>
    <property type="project" value="UniProtKB-UniRule"/>
</dbReference>
<feature type="short sequence motif" description="'HIGH' region" evidence="11">
    <location>
        <begin position="172"/>
        <end position="182"/>
    </location>
</feature>
<evidence type="ECO:0000256" key="8">
    <source>
        <dbReference type="ARBA" id="ARBA00022917"/>
    </source>
</evidence>
<keyword evidence="4 11" id="KW-0963">Cytoplasm</keyword>
<dbReference type="STRING" id="1437606.BBOH_0615"/>
<dbReference type="EMBL" id="JGYP01000002">
    <property type="protein sequence ID" value="KFI45812.1"/>
    <property type="molecule type" value="Genomic_DNA"/>
</dbReference>
<dbReference type="SUPFAM" id="SSF52374">
    <property type="entry name" value="Nucleotidylyl transferase"/>
    <property type="match status" value="1"/>
</dbReference>
<dbReference type="PRINTS" id="PR01038">
    <property type="entry name" value="TRNASYNTHARG"/>
</dbReference>
<sequence>MNPEALSELISDIAHDLVVSGAAGQLTDDLIPSVDKLAVMRPKDRVHGDWASNVAMQLAKKAGMKPRDLADAFAAKLREAAGIAAVEVAGPGFINITLDSASAAAVVSQILDAGVEIPAVDEGIPDWGSKDDSDGSKDSDESSAASKTIAATNFGLNDHLGGKTLNLEFVSANPTGPIHIGGVRWAATGDSMARVLEANGAKVVKEYYFNDHGEQINRFAKSLVAAAHGEEAPSDGYKGAYINEIADRVIAQASADGVDVLSLPRVDAGLDKDGNALGEGDSPQREEFRKRAVPMMFAEIQRSMRQFRVNFDVWFHENSLYEDGAVERAIAKLREGGDIYEKDGATWFASTNHGDDKDRVIIKSNGEYAYFAADIAYYDDKRHRAVDPADVAIYMLGADHHGYIGRMMAMCAAFGDTPGENMQILIGQMVNVMKDGEAVRMSKRAGNIVTIDDLVEAVGVDAARYSLARTDYNTSVDIDLGLLASHTNENPVYYVQYAYARSRNVDRNAISNIGKVLGNSGAYGPDSPQGKLQEAVAAMADLSLLDTAADGEVLGALAQWPSVVSEAGDLRAPHKIAHYLETLAGTYHKWYNVERVVPMELTGLDEREMTDEERVAKCPEPARAAARLELNDAVQRVIATGLAMLGVTAPDKM</sequence>
<dbReference type="PANTHER" id="PTHR11956">
    <property type="entry name" value="ARGINYL-TRNA SYNTHETASE"/>
    <property type="match status" value="1"/>
</dbReference>
<gene>
    <name evidence="11" type="primary">argS</name>
    <name evidence="16" type="ORF">BBOH_0615</name>
</gene>
<organism evidence="16 17">
    <name type="scientific">Bifidobacterium bohemicum DSM 22767</name>
    <dbReference type="NCBI Taxonomy" id="1437606"/>
    <lineage>
        <taxon>Bacteria</taxon>
        <taxon>Bacillati</taxon>
        <taxon>Actinomycetota</taxon>
        <taxon>Actinomycetes</taxon>
        <taxon>Bifidobacteriales</taxon>
        <taxon>Bifidobacteriaceae</taxon>
        <taxon>Bifidobacterium</taxon>
    </lineage>
</organism>
<keyword evidence="9 11" id="KW-0030">Aminoacyl-tRNA synthetase</keyword>
<dbReference type="EC" id="6.1.1.19" evidence="11"/>
<dbReference type="InterPro" id="IPR036695">
    <property type="entry name" value="Arg-tRNA-synth_N_sf"/>
</dbReference>
<dbReference type="SUPFAM" id="SSF47323">
    <property type="entry name" value="Anticodon-binding domain of a subclass of class I aminoacyl-tRNA synthetases"/>
    <property type="match status" value="1"/>
</dbReference>
<dbReference type="InterPro" id="IPR005148">
    <property type="entry name" value="Arg-tRNA-synth_N"/>
</dbReference>
<evidence type="ECO:0000313" key="17">
    <source>
        <dbReference type="Proteomes" id="UP000029096"/>
    </source>
</evidence>
<evidence type="ECO:0000256" key="2">
    <source>
        <dbReference type="ARBA" id="ARBA00005594"/>
    </source>
</evidence>
<keyword evidence="8 11" id="KW-0648">Protein biosynthesis</keyword>
<dbReference type="Proteomes" id="UP000029096">
    <property type="component" value="Unassembled WGS sequence"/>
</dbReference>
<evidence type="ECO:0000313" key="16">
    <source>
        <dbReference type="EMBL" id="KFI45812.1"/>
    </source>
</evidence>
<comment type="similarity">
    <text evidence="2 11 12">Belongs to the class-I aminoacyl-tRNA synthetase family.</text>
</comment>
<evidence type="ECO:0000256" key="4">
    <source>
        <dbReference type="ARBA" id="ARBA00022490"/>
    </source>
</evidence>
<evidence type="ECO:0000259" key="14">
    <source>
        <dbReference type="SMART" id="SM00836"/>
    </source>
</evidence>
<feature type="domain" description="Arginyl tRNA synthetase N-terminal" evidence="15">
    <location>
        <begin position="4"/>
        <end position="98"/>
    </location>
</feature>
<comment type="caution">
    <text evidence="16">The sequence shown here is derived from an EMBL/GenBank/DDBJ whole genome shotgun (WGS) entry which is preliminary data.</text>
</comment>
<dbReference type="GO" id="GO:0005524">
    <property type="term" value="F:ATP binding"/>
    <property type="evidence" value="ECO:0007669"/>
    <property type="project" value="UniProtKB-UniRule"/>
</dbReference>
<dbReference type="InterPro" id="IPR009080">
    <property type="entry name" value="tRNAsynth_Ia_anticodon-bd"/>
</dbReference>
<dbReference type="SUPFAM" id="SSF55190">
    <property type="entry name" value="Arginyl-tRNA synthetase (ArgRS), N-terminal 'additional' domain"/>
    <property type="match status" value="1"/>
</dbReference>
<evidence type="ECO:0000256" key="3">
    <source>
        <dbReference type="ARBA" id="ARBA00011245"/>
    </source>
</evidence>
<dbReference type="HAMAP" id="MF_00123">
    <property type="entry name" value="Arg_tRNA_synth"/>
    <property type="match status" value="1"/>
</dbReference>
<dbReference type="FunFam" id="3.40.50.620:FF:000062">
    <property type="entry name" value="Arginine--tRNA ligase"/>
    <property type="match status" value="1"/>
</dbReference>
<dbReference type="InterPro" id="IPR014729">
    <property type="entry name" value="Rossmann-like_a/b/a_fold"/>
</dbReference>
<dbReference type="SMART" id="SM00836">
    <property type="entry name" value="DALR_1"/>
    <property type="match status" value="1"/>
</dbReference>
<feature type="region of interest" description="Disordered" evidence="13">
    <location>
        <begin position="122"/>
        <end position="144"/>
    </location>
</feature>
<comment type="subunit">
    <text evidence="3 11">Monomer.</text>
</comment>
<evidence type="ECO:0000256" key="7">
    <source>
        <dbReference type="ARBA" id="ARBA00022840"/>
    </source>
</evidence>
<dbReference type="PANTHER" id="PTHR11956:SF5">
    <property type="entry name" value="ARGININE--TRNA LIGASE, CYTOPLASMIC"/>
    <property type="match status" value="1"/>
</dbReference>
<dbReference type="SMART" id="SM01016">
    <property type="entry name" value="Arg_tRNA_synt_N"/>
    <property type="match status" value="1"/>
</dbReference>
<dbReference type="InterPro" id="IPR008909">
    <property type="entry name" value="DALR_anticod-bd"/>
</dbReference>
<dbReference type="Gene3D" id="3.40.50.620">
    <property type="entry name" value="HUPs"/>
    <property type="match status" value="1"/>
</dbReference>
<evidence type="ECO:0000256" key="1">
    <source>
        <dbReference type="ARBA" id="ARBA00004496"/>
    </source>
</evidence>
<comment type="subcellular location">
    <subcellularLocation>
        <location evidence="1 11">Cytoplasm</location>
    </subcellularLocation>
</comment>
<dbReference type="AlphaFoldDB" id="A0A086ZH12"/>
<dbReference type="GO" id="GO:0005737">
    <property type="term" value="C:cytoplasm"/>
    <property type="evidence" value="ECO:0007669"/>
    <property type="project" value="UniProtKB-SubCell"/>
</dbReference>
<dbReference type="InterPro" id="IPR001412">
    <property type="entry name" value="aa-tRNA-synth_I_CS"/>
</dbReference>
<dbReference type="GO" id="GO:0004814">
    <property type="term" value="F:arginine-tRNA ligase activity"/>
    <property type="evidence" value="ECO:0007669"/>
    <property type="project" value="UniProtKB-UniRule"/>
</dbReference>
<dbReference type="Gene3D" id="3.30.1360.70">
    <property type="entry name" value="Arginyl tRNA synthetase N-terminal domain"/>
    <property type="match status" value="1"/>
</dbReference>
<evidence type="ECO:0000256" key="5">
    <source>
        <dbReference type="ARBA" id="ARBA00022598"/>
    </source>
</evidence>
<dbReference type="Pfam" id="PF05746">
    <property type="entry name" value="DALR_1"/>
    <property type="match status" value="1"/>
</dbReference>
<feature type="domain" description="DALR anticodon binding" evidence="14">
    <location>
        <begin position="495"/>
        <end position="653"/>
    </location>
</feature>
<reference evidence="16 17" key="1">
    <citation type="submission" date="2014-03" db="EMBL/GenBank/DDBJ databases">
        <title>Genomics of Bifidobacteria.</title>
        <authorList>
            <person name="Ventura M."/>
            <person name="Milani C."/>
            <person name="Lugli G.A."/>
        </authorList>
    </citation>
    <scope>NUCLEOTIDE SEQUENCE [LARGE SCALE GENOMIC DNA]</scope>
    <source>
        <strain evidence="16 17">DSM 22767</strain>
    </source>
</reference>
<name>A0A086ZH12_9BIFI</name>
<dbReference type="Gene3D" id="1.10.730.10">
    <property type="entry name" value="Isoleucyl-tRNA Synthetase, Domain 1"/>
    <property type="match status" value="1"/>
</dbReference>
<evidence type="ECO:0000256" key="6">
    <source>
        <dbReference type="ARBA" id="ARBA00022741"/>
    </source>
</evidence>
<evidence type="ECO:0000259" key="15">
    <source>
        <dbReference type="SMART" id="SM01016"/>
    </source>
</evidence>
<evidence type="ECO:0000256" key="12">
    <source>
        <dbReference type="RuleBase" id="RU363038"/>
    </source>
</evidence>
<evidence type="ECO:0000256" key="10">
    <source>
        <dbReference type="ARBA" id="ARBA00049339"/>
    </source>
</evidence>
<accession>A0A086ZH12</accession>
<dbReference type="eggNOG" id="COG0018">
    <property type="taxonomic scope" value="Bacteria"/>
</dbReference>
<proteinExistence type="inferred from homology"/>
<protein>
    <recommendedName>
        <fullName evidence="11">Arginine--tRNA ligase</fullName>
        <ecNumber evidence="11">6.1.1.19</ecNumber>
    </recommendedName>
    <alternativeName>
        <fullName evidence="11">Arginyl-tRNA synthetase</fullName>
        <shortName evidence="11">ArgRS</shortName>
    </alternativeName>
</protein>
<dbReference type="CDD" id="cd00671">
    <property type="entry name" value="ArgRS_core"/>
    <property type="match status" value="1"/>
</dbReference>
<evidence type="ECO:0000256" key="13">
    <source>
        <dbReference type="SAM" id="MobiDB-lite"/>
    </source>
</evidence>
<dbReference type="InterPro" id="IPR035684">
    <property type="entry name" value="ArgRS_core"/>
</dbReference>
<dbReference type="Pfam" id="PF00750">
    <property type="entry name" value="tRNA-synt_1d"/>
    <property type="match status" value="1"/>
</dbReference>
<keyword evidence="5 11" id="KW-0436">Ligase</keyword>
<evidence type="ECO:0000256" key="9">
    <source>
        <dbReference type="ARBA" id="ARBA00023146"/>
    </source>
</evidence>